<sequence>MKRVVLVLFASMLLAGCVVYHDASLLDPYYRGCHYEANGNWVCGYDRGYSITADTCCDYPVAYRTKMREYEVPVYRPYPYGPHYGPYYPYYGPYYPY</sequence>
<feature type="chain" id="PRO_5045954272" description="Lipoprotein" evidence="1">
    <location>
        <begin position="21"/>
        <end position="97"/>
    </location>
</feature>
<evidence type="ECO:0008006" key="4">
    <source>
        <dbReference type="Google" id="ProtNLM"/>
    </source>
</evidence>
<dbReference type="PROSITE" id="PS51257">
    <property type="entry name" value="PROKAR_LIPOPROTEIN"/>
    <property type="match status" value="1"/>
</dbReference>
<name>A0ABS6S243_9BACT</name>
<keyword evidence="3" id="KW-1185">Reference proteome</keyword>
<proteinExistence type="predicted"/>
<evidence type="ECO:0000256" key="1">
    <source>
        <dbReference type="SAM" id="SignalP"/>
    </source>
</evidence>
<keyword evidence="1" id="KW-0732">Signal</keyword>
<accession>A0ABS6S243</accession>
<evidence type="ECO:0000313" key="2">
    <source>
        <dbReference type="EMBL" id="MBV6342915.1"/>
    </source>
</evidence>
<evidence type="ECO:0000313" key="3">
    <source>
        <dbReference type="Proteomes" id="UP001196980"/>
    </source>
</evidence>
<reference evidence="2 3" key="1">
    <citation type="journal article" date="2020" name="J Geophys Res Biogeosci">
        <title>Magnetotaxis as an Adaptation to Enable Bacterial Shuttling of Microbial Sulfur and Sulfur Cycling Across Aquatic Oxic#Anoxic Interfaces.</title>
        <authorList>
            <person name="Li J."/>
            <person name="Liu P."/>
            <person name="Wang J."/>
            <person name="Roberts A.P."/>
            <person name="Pan Y."/>
        </authorList>
    </citation>
    <scope>NUCLEOTIDE SEQUENCE [LARGE SCALE GENOMIC DNA]</scope>
    <source>
        <strain evidence="2 3">MYR-1_YQ</strain>
    </source>
</reference>
<comment type="caution">
    <text evidence="2">The sequence shown here is derived from an EMBL/GenBank/DDBJ whole genome shotgun (WGS) entry which is preliminary data.</text>
</comment>
<feature type="signal peptide" evidence="1">
    <location>
        <begin position="1"/>
        <end position="20"/>
    </location>
</feature>
<gene>
    <name evidence="2" type="ORF">HWQ67_15115</name>
</gene>
<dbReference type="Proteomes" id="UP001196980">
    <property type="component" value="Unassembled WGS sequence"/>
</dbReference>
<dbReference type="RefSeq" id="WP_218253525.1">
    <property type="nucleotide sequence ID" value="NZ_JABXWD010000379.1"/>
</dbReference>
<organism evidence="2 3">
    <name type="scientific">Candidatus Magnetobacterium casense</name>
    <dbReference type="NCBI Taxonomy" id="1455061"/>
    <lineage>
        <taxon>Bacteria</taxon>
        <taxon>Pseudomonadati</taxon>
        <taxon>Nitrospirota</taxon>
        <taxon>Thermodesulfovibrionia</taxon>
        <taxon>Thermodesulfovibrionales</taxon>
        <taxon>Candidatus Magnetobacteriaceae</taxon>
        <taxon>Candidatus Magnetobacterium</taxon>
    </lineage>
</organism>
<dbReference type="EMBL" id="JABXWD010000379">
    <property type="protein sequence ID" value="MBV6342915.1"/>
    <property type="molecule type" value="Genomic_DNA"/>
</dbReference>
<protein>
    <recommendedName>
        <fullName evidence="4">Lipoprotein</fullName>
    </recommendedName>
</protein>